<gene>
    <name evidence="2" type="ORF">AAGT95_19475</name>
</gene>
<dbReference type="EC" id="2.1.-.-" evidence="2"/>
<accession>A0ABZ3CS49</accession>
<name>A0ABZ3CS49_9GAMM</name>
<sequence>MPTSTPPATDALFSDQWLTLREPADHRARDAQLTHAADQWLVRRAATNPAQDTRPFETRRTVVDLGCGSGSNLRYLAPRLQGAQQWRLIDHDAGLLAQARQRCESLASADGQPIHLETDQLSLTTAWQHGLEGADLVTASALFDLLTADALEAMADACQRSGCAVLFALSIDGLIRFHDASGSALYDDDDRFMLAALQAHQHRDKGGGPAVGGEAPRRLRESFHRRGYHIREAASPWRLGPESQPLAEALMAGWRQALHEHLPQQRDRVDQWHGRHLDDLRRGRVTLTVGHRDLLATPADATHPGARA</sequence>
<feature type="domain" description="Methyltransferase" evidence="1">
    <location>
        <begin position="62"/>
        <end position="160"/>
    </location>
</feature>
<dbReference type="Proteomes" id="UP001453229">
    <property type="component" value="Chromosome"/>
</dbReference>
<dbReference type="RefSeq" id="WP_342594836.1">
    <property type="nucleotide sequence ID" value="NZ_CP151919.1"/>
</dbReference>
<keyword evidence="2" id="KW-0808">Transferase</keyword>
<evidence type="ECO:0000313" key="3">
    <source>
        <dbReference type="Proteomes" id="UP001453229"/>
    </source>
</evidence>
<dbReference type="SUPFAM" id="SSF53335">
    <property type="entry name" value="S-adenosyl-L-methionine-dependent methyltransferases"/>
    <property type="match status" value="1"/>
</dbReference>
<dbReference type="InterPro" id="IPR041698">
    <property type="entry name" value="Methyltransf_25"/>
</dbReference>
<evidence type="ECO:0000259" key="1">
    <source>
        <dbReference type="Pfam" id="PF13649"/>
    </source>
</evidence>
<dbReference type="Gene3D" id="3.40.50.150">
    <property type="entry name" value="Vaccinia Virus protein VP39"/>
    <property type="match status" value="1"/>
</dbReference>
<dbReference type="EMBL" id="CP151919">
    <property type="protein sequence ID" value="XAD53975.1"/>
    <property type="molecule type" value="Genomic_DNA"/>
</dbReference>
<dbReference type="Pfam" id="PF13649">
    <property type="entry name" value="Methyltransf_25"/>
    <property type="match status" value="1"/>
</dbReference>
<organism evidence="2 3">
    <name type="scientific">Salinicola lusitanus</name>
    <dbReference type="NCBI Taxonomy" id="1949085"/>
    <lineage>
        <taxon>Bacteria</taxon>
        <taxon>Pseudomonadati</taxon>
        <taxon>Pseudomonadota</taxon>
        <taxon>Gammaproteobacteria</taxon>
        <taxon>Oceanospirillales</taxon>
        <taxon>Halomonadaceae</taxon>
        <taxon>Salinicola</taxon>
    </lineage>
</organism>
<protein>
    <submittedName>
        <fullName evidence="2">Class I SAM-dependent methyltransferase</fullName>
        <ecNumber evidence="2">2.1.-.-</ecNumber>
    </submittedName>
</protein>
<keyword evidence="3" id="KW-1185">Reference proteome</keyword>
<dbReference type="GO" id="GO:0008168">
    <property type="term" value="F:methyltransferase activity"/>
    <property type="evidence" value="ECO:0007669"/>
    <property type="project" value="UniProtKB-KW"/>
</dbReference>
<evidence type="ECO:0000313" key="2">
    <source>
        <dbReference type="EMBL" id="XAD53975.1"/>
    </source>
</evidence>
<reference evidence="2 3" key="1">
    <citation type="submission" date="2024-04" db="EMBL/GenBank/DDBJ databases">
        <title>Salinicola lusitanus LLJ914,a marine bacterium isolated from the Okinawa Trough.</title>
        <authorList>
            <person name="Li J."/>
        </authorList>
    </citation>
    <scope>NUCLEOTIDE SEQUENCE [LARGE SCALE GENOMIC DNA]</scope>
    <source>
        <strain evidence="2 3">LLJ914</strain>
    </source>
</reference>
<dbReference type="InterPro" id="IPR029063">
    <property type="entry name" value="SAM-dependent_MTases_sf"/>
</dbReference>
<proteinExistence type="predicted"/>
<dbReference type="GO" id="GO:0032259">
    <property type="term" value="P:methylation"/>
    <property type="evidence" value="ECO:0007669"/>
    <property type="project" value="UniProtKB-KW"/>
</dbReference>
<keyword evidence="2" id="KW-0489">Methyltransferase</keyword>